<dbReference type="EMBL" id="CCSF01000001">
    <property type="protein sequence ID" value="CDZ95594.1"/>
    <property type="molecule type" value="Genomic_DNA"/>
</dbReference>
<protein>
    <recommendedName>
        <fullName evidence="3">Mobilization protein</fullName>
    </recommendedName>
</protein>
<dbReference type="HOGENOM" id="CLU_171821_0_0_6"/>
<keyword evidence="2" id="KW-1185">Reference proteome</keyword>
<reference evidence="1 2" key="1">
    <citation type="submission" date="2014-07" db="EMBL/GenBank/DDBJ databases">
        <authorList>
            <person name="Urmite Genomes Urmite Genomes"/>
        </authorList>
    </citation>
    <scope>NUCLEOTIDE SEQUENCE [LARGE SCALE GENOMIC DNA]</scope>
    <source>
        <strain evidence="1 2">20_BN</strain>
    </source>
</reference>
<name>A0A078LWM7_9PSED</name>
<accession>A0A078LWM7</accession>
<evidence type="ECO:0008006" key="3">
    <source>
        <dbReference type="Google" id="ProtNLM"/>
    </source>
</evidence>
<organism evidence="1 2">
    <name type="scientific">Pseudomonas saudiphocaensis</name>
    <dbReference type="NCBI Taxonomy" id="1499686"/>
    <lineage>
        <taxon>Bacteria</taxon>
        <taxon>Pseudomonadati</taxon>
        <taxon>Pseudomonadota</taxon>
        <taxon>Gammaproteobacteria</taxon>
        <taxon>Pseudomonadales</taxon>
        <taxon>Pseudomonadaceae</taxon>
        <taxon>Pseudomonas</taxon>
    </lineage>
</organism>
<dbReference type="Proteomes" id="UP000053902">
    <property type="component" value="Unassembled WGS sequence"/>
</dbReference>
<dbReference type="OrthoDB" id="7566524at2"/>
<evidence type="ECO:0000313" key="1">
    <source>
        <dbReference type="EMBL" id="CDZ95594.1"/>
    </source>
</evidence>
<gene>
    <name evidence="1" type="ORF">BN1079_02929</name>
</gene>
<proteinExistence type="predicted"/>
<dbReference type="RefSeq" id="WP_037025588.1">
    <property type="nucleotide sequence ID" value="NZ_CCSF01000001.1"/>
</dbReference>
<evidence type="ECO:0000313" key="2">
    <source>
        <dbReference type="Proteomes" id="UP000053902"/>
    </source>
</evidence>
<sequence>MRLADAIPLRLTVEKRELYEAQAMAAELPLSTYLRNRLEREDAVMDELQMLRRAVERMTDLAPGEPQGSNGLQGMDGVLLEMLLTLRQLGGAKNDLAQKEIARQGYEAWSAK</sequence>
<dbReference type="AlphaFoldDB" id="A0A078LWM7"/>